<feature type="region of interest" description="Disordered" evidence="1">
    <location>
        <begin position="58"/>
        <end position="104"/>
    </location>
</feature>
<organism evidence="2 3">
    <name type="scientific">Saccharomonospora marina XMU15</name>
    <dbReference type="NCBI Taxonomy" id="882083"/>
    <lineage>
        <taxon>Bacteria</taxon>
        <taxon>Bacillati</taxon>
        <taxon>Actinomycetota</taxon>
        <taxon>Actinomycetes</taxon>
        <taxon>Pseudonocardiales</taxon>
        <taxon>Pseudonocardiaceae</taxon>
        <taxon>Saccharomonospora</taxon>
    </lineage>
</organism>
<dbReference type="OrthoDB" id="5116616at2"/>
<gene>
    <name evidence="2" type="ORF">SacmaDRAFT_1558</name>
</gene>
<dbReference type="EMBL" id="CM001439">
    <property type="protein sequence ID" value="EHR49834.1"/>
    <property type="molecule type" value="Genomic_DNA"/>
</dbReference>
<protein>
    <recommendedName>
        <fullName evidence="4">DUF2795 domain-containing protein</fullName>
    </recommendedName>
</protein>
<dbReference type="Pfam" id="PF11387">
    <property type="entry name" value="DUF2795"/>
    <property type="match status" value="1"/>
</dbReference>
<dbReference type="eggNOG" id="ENOG5033HME">
    <property type="taxonomic scope" value="Bacteria"/>
</dbReference>
<dbReference type="InterPro" id="IPR021527">
    <property type="entry name" value="DUF2795"/>
</dbReference>
<keyword evidence="3" id="KW-1185">Reference proteome</keyword>
<name>H5X2G9_9PSEU</name>
<dbReference type="RefSeq" id="WP_009153220.1">
    <property type="nucleotide sequence ID" value="NZ_CM001439.1"/>
</dbReference>
<proteinExistence type="predicted"/>
<evidence type="ECO:0008006" key="4">
    <source>
        <dbReference type="Google" id="ProtNLM"/>
    </source>
</evidence>
<sequence>MATTVERLRTALSEADFPADKSQLLRQAERAEADGATLKALRAIPPVVYSNLTEVEQSVSFDPGPDASEEAARRRMHDKPGLAQQEKDVPGHPIADELGENRGS</sequence>
<accession>H5X2G9</accession>
<dbReference type="Proteomes" id="UP000004926">
    <property type="component" value="Chromosome"/>
</dbReference>
<reference evidence="2 3" key="1">
    <citation type="journal article" date="2012" name="Stand. Genomic Sci.">
        <title>Genome sequence of the ocean sediment bacterium Saccharomonospora marina type strain (XMU15(T)).</title>
        <authorList>
            <person name="Klenk H.P."/>
            <person name="Lu M."/>
            <person name="Lucas S."/>
            <person name="Lapidus A."/>
            <person name="Copeland A."/>
            <person name="Pitluck S."/>
            <person name="Goodwin L.A."/>
            <person name="Han C."/>
            <person name="Tapia R."/>
            <person name="Brambilla E.M."/>
            <person name="Potter G."/>
            <person name="Land M."/>
            <person name="Ivanova N."/>
            <person name="Rohde M."/>
            <person name="Goker M."/>
            <person name="Detter J.C."/>
            <person name="Li W.J."/>
            <person name="Kyrpides N.C."/>
            <person name="Woyke T."/>
        </authorList>
    </citation>
    <scope>NUCLEOTIDE SEQUENCE [LARGE SCALE GENOMIC DNA]</scope>
    <source>
        <strain evidence="2 3">XMU15</strain>
    </source>
</reference>
<evidence type="ECO:0000256" key="1">
    <source>
        <dbReference type="SAM" id="MobiDB-lite"/>
    </source>
</evidence>
<dbReference type="HOGENOM" id="CLU_172522_0_0_11"/>
<evidence type="ECO:0000313" key="2">
    <source>
        <dbReference type="EMBL" id="EHR49834.1"/>
    </source>
</evidence>
<dbReference type="STRING" id="882083.SacmaDRAFT_1558"/>
<evidence type="ECO:0000313" key="3">
    <source>
        <dbReference type="Proteomes" id="UP000004926"/>
    </source>
</evidence>
<dbReference type="AlphaFoldDB" id="H5X2G9"/>